<feature type="compositionally biased region" description="Polar residues" evidence="1">
    <location>
        <begin position="65"/>
        <end position="75"/>
    </location>
</feature>
<dbReference type="EMBL" id="CAJHUB010000764">
    <property type="protein sequence ID" value="CAD7687805.1"/>
    <property type="molecule type" value="Genomic_DNA"/>
</dbReference>
<dbReference type="AlphaFoldDB" id="A0A811ZGH5"/>
<gene>
    <name evidence="2" type="ORF">NYPRO_LOCUS20598</name>
</gene>
<dbReference type="PANTHER" id="PTHR31684">
    <property type="entry name" value="COILED-COIL DOMAIN-CONTAINING PROTEIN 43"/>
    <property type="match status" value="1"/>
</dbReference>
<feature type="region of interest" description="Disordered" evidence="1">
    <location>
        <begin position="52"/>
        <end position="75"/>
    </location>
</feature>
<dbReference type="InterPro" id="IPR037666">
    <property type="entry name" value="CCDC43"/>
</dbReference>
<dbReference type="Proteomes" id="UP000645828">
    <property type="component" value="Unassembled WGS sequence"/>
</dbReference>
<evidence type="ECO:0000256" key="1">
    <source>
        <dbReference type="SAM" id="MobiDB-lite"/>
    </source>
</evidence>
<reference evidence="2" key="1">
    <citation type="submission" date="2020-12" db="EMBL/GenBank/DDBJ databases">
        <authorList>
            <consortium name="Molecular Ecology Group"/>
        </authorList>
    </citation>
    <scope>NUCLEOTIDE SEQUENCE</scope>
    <source>
        <strain evidence="2">TBG_1078</strain>
    </source>
</reference>
<organism evidence="2 3">
    <name type="scientific">Nyctereutes procyonoides</name>
    <name type="common">Raccoon dog</name>
    <name type="synonym">Canis procyonoides</name>
    <dbReference type="NCBI Taxonomy" id="34880"/>
    <lineage>
        <taxon>Eukaryota</taxon>
        <taxon>Metazoa</taxon>
        <taxon>Chordata</taxon>
        <taxon>Craniata</taxon>
        <taxon>Vertebrata</taxon>
        <taxon>Euteleostomi</taxon>
        <taxon>Mammalia</taxon>
        <taxon>Eutheria</taxon>
        <taxon>Laurasiatheria</taxon>
        <taxon>Carnivora</taxon>
        <taxon>Caniformia</taxon>
        <taxon>Canidae</taxon>
        <taxon>Nyctereutes</taxon>
    </lineage>
</organism>
<protein>
    <submittedName>
        <fullName evidence="2">(raccoon dog) hypothetical protein</fullName>
    </submittedName>
</protein>
<feature type="compositionally biased region" description="Basic and acidic residues" evidence="1">
    <location>
        <begin position="115"/>
        <end position="130"/>
    </location>
</feature>
<name>A0A811ZGH5_NYCPR</name>
<sequence length="136" mass="15508">MEAPSKGSYILSVLQETEEERVDKDSLLNIYKEIVEGWSESQNVLIKPMMVSEEKKQRKAKEDPGTTTMIIGSNKSLFQNTNVEDVLNAQKLEQDSLQGTPGKKEQDTLQSEGNKLAKQEHKEGEKKEAQRWGWKQ</sequence>
<keyword evidence="3" id="KW-1185">Reference proteome</keyword>
<accession>A0A811ZGH5</accession>
<proteinExistence type="predicted"/>
<dbReference type="PANTHER" id="PTHR31684:SF2">
    <property type="entry name" value="COILED-COIL DOMAIN-CONTAINING PROTEIN 43"/>
    <property type="match status" value="1"/>
</dbReference>
<feature type="compositionally biased region" description="Basic and acidic residues" evidence="1">
    <location>
        <begin position="52"/>
        <end position="64"/>
    </location>
</feature>
<evidence type="ECO:0000313" key="2">
    <source>
        <dbReference type="EMBL" id="CAD7687805.1"/>
    </source>
</evidence>
<comment type="caution">
    <text evidence="2">The sequence shown here is derived from an EMBL/GenBank/DDBJ whole genome shotgun (WGS) entry which is preliminary data.</text>
</comment>
<evidence type="ECO:0000313" key="3">
    <source>
        <dbReference type="Proteomes" id="UP000645828"/>
    </source>
</evidence>
<feature type="region of interest" description="Disordered" evidence="1">
    <location>
        <begin position="91"/>
        <end position="136"/>
    </location>
</feature>